<reference evidence="4" key="1">
    <citation type="journal article" date="2014" name="Int. J. Syst. Evol. Microbiol.">
        <title>Complete genome sequence of Corynebacterium casei LMG S-19264T (=DSM 44701T), isolated from a smear-ripened cheese.</title>
        <authorList>
            <consortium name="US DOE Joint Genome Institute (JGI-PGF)"/>
            <person name="Walter F."/>
            <person name="Albersmeier A."/>
            <person name="Kalinowski J."/>
            <person name="Ruckert C."/>
        </authorList>
    </citation>
    <scope>NUCLEOTIDE SEQUENCE</scope>
    <source>
        <strain evidence="4">CGMCC 4.7430</strain>
    </source>
</reference>
<protein>
    <submittedName>
        <fullName evidence="4">Gluconolaconase</fullName>
    </submittedName>
</protein>
<keyword evidence="5" id="KW-1185">Reference proteome</keyword>
<organism evidence="4 5">
    <name type="scientific">Nonomuraea glycinis</name>
    <dbReference type="NCBI Taxonomy" id="2047744"/>
    <lineage>
        <taxon>Bacteria</taxon>
        <taxon>Bacillati</taxon>
        <taxon>Actinomycetota</taxon>
        <taxon>Actinomycetes</taxon>
        <taxon>Streptosporangiales</taxon>
        <taxon>Streptosporangiaceae</taxon>
        <taxon>Nonomuraea</taxon>
    </lineage>
</organism>
<dbReference type="Gene3D" id="2.120.10.30">
    <property type="entry name" value="TolB, C-terminal domain"/>
    <property type="match status" value="1"/>
</dbReference>
<dbReference type="InterPro" id="IPR051262">
    <property type="entry name" value="SMP-30/CGR1_Lactonase"/>
</dbReference>
<dbReference type="Proteomes" id="UP000660745">
    <property type="component" value="Unassembled WGS sequence"/>
</dbReference>
<evidence type="ECO:0000313" key="4">
    <source>
        <dbReference type="EMBL" id="GGP06939.1"/>
    </source>
</evidence>
<proteinExistence type="inferred from homology"/>
<dbReference type="SUPFAM" id="SSF63829">
    <property type="entry name" value="Calcium-dependent phosphotriesterase"/>
    <property type="match status" value="1"/>
</dbReference>
<name>A0A918E6G7_9ACTN</name>
<keyword evidence="2" id="KW-0378">Hydrolase</keyword>
<comment type="caution">
    <text evidence="4">The sequence shown here is derived from an EMBL/GenBank/DDBJ whole genome shotgun (WGS) entry which is preliminary data.</text>
</comment>
<evidence type="ECO:0000256" key="2">
    <source>
        <dbReference type="ARBA" id="ARBA00022801"/>
    </source>
</evidence>
<comment type="similarity">
    <text evidence="1">Belongs to the SMP-30/CGR1 family.</text>
</comment>
<evidence type="ECO:0000313" key="5">
    <source>
        <dbReference type="Proteomes" id="UP000660745"/>
    </source>
</evidence>
<evidence type="ECO:0000256" key="1">
    <source>
        <dbReference type="ARBA" id="ARBA00008853"/>
    </source>
</evidence>
<dbReference type="RefSeq" id="WP_189139472.1">
    <property type="nucleotide sequence ID" value="NZ_BMNK01000005.1"/>
</dbReference>
<dbReference type="EMBL" id="BMNK01000005">
    <property type="protein sequence ID" value="GGP06939.1"/>
    <property type="molecule type" value="Genomic_DNA"/>
</dbReference>
<gene>
    <name evidence="4" type="ORF">GCM10012278_32710</name>
</gene>
<reference evidence="4" key="2">
    <citation type="submission" date="2020-09" db="EMBL/GenBank/DDBJ databases">
        <authorList>
            <person name="Sun Q."/>
            <person name="Zhou Y."/>
        </authorList>
    </citation>
    <scope>NUCLEOTIDE SEQUENCE</scope>
    <source>
        <strain evidence="4">CGMCC 4.7430</strain>
    </source>
</reference>
<dbReference type="InterPro" id="IPR013658">
    <property type="entry name" value="SGL"/>
</dbReference>
<dbReference type="GO" id="GO:0016787">
    <property type="term" value="F:hydrolase activity"/>
    <property type="evidence" value="ECO:0007669"/>
    <property type="project" value="UniProtKB-KW"/>
</dbReference>
<sequence>MTGFQTILGERSFLAGARWQGERVWATDCYAYEVVSALEDGSDQRVEATVEGQPSGLGFLPDGRLLVVSMLDNRILRKEADGTLVTHADLNGLAAGEINDMAVDAQGRCWVGCFGFDLTNGAQYAPAPLIRVGTDGTATVVAEGLAFPNGAICDGETLVVAETFASRIATFDVTSDGSLVNRRLWAKFGEEPNGDGLTRLRAADVAADGLTERDEEGAIWVADPTHRRALRVAEGGEVLDEVVVDGLGVYAVALGGVDGRTLFLTVSPNQLKHERAHTRDSMLISRRVDVPLASSSPQPAAVIEAEGLQHGIEVR</sequence>
<feature type="domain" description="SMP-30/Gluconolactonase/LRE-like region" evidence="3">
    <location>
        <begin position="16"/>
        <end position="266"/>
    </location>
</feature>
<dbReference type="PANTHER" id="PTHR47572">
    <property type="entry name" value="LIPOPROTEIN-RELATED"/>
    <property type="match status" value="1"/>
</dbReference>
<dbReference type="InterPro" id="IPR011042">
    <property type="entry name" value="6-blade_b-propeller_TolB-like"/>
</dbReference>
<dbReference type="AlphaFoldDB" id="A0A918E6G7"/>
<evidence type="ECO:0000259" key="3">
    <source>
        <dbReference type="Pfam" id="PF08450"/>
    </source>
</evidence>
<dbReference type="PANTHER" id="PTHR47572:SF4">
    <property type="entry name" value="LACTONASE DRP35"/>
    <property type="match status" value="1"/>
</dbReference>
<dbReference type="Pfam" id="PF08450">
    <property type="entry name" value="SGL"/>
    <property type="match status" value="1"/>
</dbReference>
<accession>A0A918E6G7</accession>